<protein>
    <submittedName>
        <fullName evidence="2">Double-strand break repair protein AddB</fullName>
    </submittedName>
</protein>
<dbReference type="InterPro" id="IPR014153">
    <property type="entry name" value="Ds_break_AddB"/>
</dbReference>
<gene>
    <name evidence="2" type="primary">addB</name>
    <name evidence="2" type="ORF">KB874_06370</name>
</gene>
<evidence type="ECO:0000259" key="1">
    <source>
        <dbReference type="Pfam" id="PF12705"/>
    </source>
</evidence>
<dbReference type="Gene3D" id="3.90.320.10">
    <property type="match status" value="1"/>
</dbReference>
<dbReference type="NCBIfam" id="TIGR02786">
    <property type="entry name" value="addB_alphas"/>
    <property type="match status" value="1"/>
</dbReference>
<evidence type="ECO:0000313" key="3">
    <source>
        <dbReference type="Proteomes" id="UP000681356"/>
    </source>
</evidence>
<dbReference type="EMBL" id="JAGTUU010000002">
    <property type="protein sequence ID" value="MBS0123757.1"/>
    <property type="molecule type" value="Genomic_DNA"/>
</dbReference>
<dbReference type="InterPro" id="IPR011604">
    <property type="entry name" value="PDDEXK-like_dom_sf"/>
</dbReference>
<sequence length="975" mass="105921">MFNTPGPRLFHLPCGVDFPAELVAGLRGRMAGQPPEAMARVTLFVNSDRMRKAVRAAFDSGPPALLPRIRLVTDLADPLDMADLPQAVPPLRRRLELAGLVARLIAQDRTLAARAAVFDLADSLATLLDEMQAEGVPPEIIAALDVSDQSGHWERALRFITIVQQYFEADAEPDAGGLARMALDRLLTRWQTAPPEGPVVVAGSTGSRGTTHALMRAVACLPQGAVVLPGFDTHMPEAVWQGLTDALTGEDHPQFRYAKLMRDLELGPALVAPWTAMQAPAPDRNRTLSLALRPAPVTHQWLAEGPDLPDLPQAMAGVTLLEAPGPRDEATAIALRLRQAAERGESAALITPDRMLTRQVTSALDRWGIVPDDSAGIPAQLTAPGRLLRHVAALFAAPLSAEALLTLLKHPLCHSGADRGPHLLATTALELRIRKKGWAYPRPDALRAWGVVSERADWADWVADTFLDHRTAGDLPLADWVERHMALAEGIAGGPAGGSGTLWNEAAGRLVRRVMDDLRAEAGYGAEMTARDYADIFGAVLSREELRNRDASHPDIRILGTLEARVMGSDLMILAGLAEGGWPDLPGADPWLNRKMRADAGLLLPERRVGLSAHDFQQAAGAREIWLSRALKSDDAETVPSRWLNRLVNLLSGLPQRDGPAALHQMRARGADWLALARASEAPIPTPRAPRPAPAPPLAARPRELPVTAIRKLIRDPYAIYARYILGLRELDPLMRPPDALLRGILVHDVMDRFIKETVTQPDRLTPESLMQAVEAVIGDPENLPSPTTRILWAARLGRVADWFTETERARQAQATPAGYEIEGKAGIPALGFTLTAKADRIDIDDRGGAHLYDYKTGAAPTPPQQEKFDKQLLLEAAMLEQGGFAPLAPRHVAAATYISLAPGDPKEVPAPLEAMPPADVWRDFTALIAAYADAAKGYTARRALQKDSDRADYDHLSRFGEWDVTDFPETQGMD</sequence>
<evidence type="ECO:0000313" key="2">
    <source>
        <dbReference type="EMBL" id="MBS0123757.1"/>
    </source>
</evidence>
<proteinExistence type="predicted"/>
<dbReference type="Pfam" id="PF12705">
    <property type="entry name" value="PDDEXK_1"/>
    <property type="match status" value="1"/>
</dbReference>
<accession>A0A8J7WA51</accession>
<dbReference type="AlphaFoldDB" id="A0A8J7WA51"/>
<dbReference type="InterPro" id="IPR038726">
    <property type="entry name" value="PDDEXK_AddAB-type"/>
</dbReference>
<dbReference type="InterPro" id="IPR027417">
    <property type="entry name" value="P-loop_NTPase"/>
</dbReference>
<organism evidence="2 3">
    <name type="scientific">Thetidibacter halocola</name>
    <dbReference type="NCBI Taxonomy" id="2827239"/>
    <lineage>
        <taxon>Bacteria</taxon>
        <taxon>Pseudomonadati</taxon>
        <taxon>Pseudomonadota</taxon>
        <taxon>Alphaproteobacteria</taxon>
        <taxon>Rhodobacterales</taxon>
        <taxon>Roseobacteraceae</taxon>
        <taxon>Thetidibacter</taxon>
    </lineage>
</organism>
<dbReference type="SUPFAM" id="SSF52540">
    <property type="entry name" value="P-loop containing nucleoside triphosphate hydrolases"/>
    <property type="match status" value="1"/>
</dbReference>
<feature type="domain" description="PD-(D/E)XK endonuclease-like" evidence="1">
    <location>
        <begin position="707"/>
        <end position="934"/>
    </location>
</feature>
<dbReference type="Proteomes" id="UP000681356">
    <property type="component" value="Unassembled WGS sequence"/>
</dbReference>
<reference evidence="2" key="1">
    <citation type="submission" date="2021-04" db="EMBL/GenBank/DDBJ databases">
        <authorList>
            <person name="Yoon J."/>
        </authorList>
    </citation>
    <scope>NUCLEOTIDE SEQUENCE</scope>
    <source>
        <strain evidence="2">KMU-90</strain>
    </source>
</reference>
<name>A0A8J7WA51_9RHOB</name>
<dbReference type="RefSeq" id="WP_212535716.1">
    <property type="nucleotide sequence ID" value="NZ_JAGTUU010000002.1"/>
</dbReference>
<keyword evidence="3" id="KW-1185">Reference proteome</keyword>
<comment type="caution">
    <text evidence="2">The sequence shown here is derived from an EMBL/GenBank/DDBJ whole genome shotgun (WGS) entry which is preliminary data.</text>
</comment>